<dbReference type="HOGENOM" id="CLU_110355_2_0_1"/>
<gene>
    <name evidence="1" type="ORF">PIIN_01430</name>
</gene>
<dbReference type="EMBL" id="CAFZ01000016">
    <property type="protein sequence ID" value="CCA67602.1"/>
    <property type="molecule type" value="Genomic_DNA"/>
</dbReference>
<dbReference type="Proteomes" id="UP000007148">
    <property type="component" value="Unassembled WGS sequence"/>
</dbReference>
<comment type="caution">
    <text evidence="1">The sequence shown here is derived from an EMBL/GenBank/DDBJ whole genome shotgun (WGS) entry which is preliminary data.</text>
</comment>
<name>G4T8G1_SERID</name>
<accession>G4T8G1</accession>
<proteinExistence type="predicted"/>
<dbReference type="Gene3D" id="3.30.70.1060">
    <property type="entry name" value="Dimeric alpha+beta barrel"/>
    <property type="match status" value="1"/>
</dbReference>
<evidence type="ECO:0000313" key="2">
    <source>
        <dbReference type="Proteomes" id="UP000007148"/>
    </source>
</evidence>
<sequence>MPRPILGGRLLEKLVSRTHILAQAKTRSGWTSGFHGPRQTLLNRAMSSSTSEATQPKLHTFVIWAPDYTDEGAFGRRMEVRAEHLRTAKLNEESGYVTKISGPLITPESLEPGATKKLVGSMLLVRGTSVEDVFAKVQTDVYWTNRVWDREKLVISPIIINADI</sequence>
<dbReference type="InParanoid" id="G4T8G1"/>
<protein>
    <recommendedName>
        <fullName evidence="3">YCII-related domain-containing protein</fullName>
    </recommendedName>
</protein>
<dbReference type="InterPro" id="IPR051807">
    <property type="entry name" value="Sec-metab_biosynth-assoc"/>
</dbReference>
<evidence type="ECO:0000313" key="1">
    <source>
        <dbReference type="EMBL" id="CCA67602.1"/>
    </source>
</evidence>
<dbReference type="eggNOG" id="ENOG502S8X0">
    <property type="taxonomic scope" value="Eukaryota"/>
</dbReference>
<dbReference type="SUPFAM" id="SSF54909">
    <property type="entry name" value="Dimeric alpha+beta barrel"/>
    <property type="match status" value="1"/>
</dbReference>
<evidence type="ECO:0008006" key="3">
    <source>
        <dbReference type="Google" id="ProtNLM"/>
    </source>
</evidence>
<keyword evidence="2" id="KW-1185">Reference proteome</keyword>
<dbReference type="OrthoDB" id="5519740at2759"/>
<organism evidence="1 2">
    <name type="scientific">Serendipita indica (strain DSM 11827)</name>
    <name type="common">Root endophyte fungus</name>
    <name type="synonym">Piriformospora indica</name>
    <dbReference type="NCBI Taxonomy" id="1109443"/>
    <lineage>
        <taxon>Eukaryota</taxon>
        <taxon>Fungi</taxon>
        <taxon>Dikarya</taxon>
        <taxon>Basidiomycota</taxon>
        <taxon>Agaricomycotina</taxon>
        <taxon>Agaricomycetes</taxon>
        <taxon>Sebacinales</taxon>
        <taxon>Serendipitaceae</taxon>
        <taxon>Serendipita</taxon>
    </lineage>
</organism>
<dbReference type="PANTHER" id="PTHR33606:SF3">
    <property type="entry name" value="PROTEIN YCII"/>
    <property type="match status" value="1"/>
</dbReference>
<dbReference type="AlphaFoldDB" id="G4T8G1"/>
<dbReference type="PANTHER" id="PTHR33606">
    <property type="entry name" value="PROTEIN YCII"/>
    <property type="match status" value="1"/>
</dbReference>
<reference evidence="1 2" key="1">
    <citation type="journal article" date="2011" name="PLoS Pathog.">
        <title>Endophytic Life Strategies Decoded by Genome and Transcriptome Analyses of the Mutualistic Root Symbiont Piriformospora indica.</title>
        <authorList>
            <person name="Zuccaro A."/>
            <person name="Lahrmann U."/>
            <person name="Guldener U."/>
            <person name="Langen G."/>
            <person name="Pfiffi S."/>
            <person name="Biedenkopf D."/>
            <person name="Wong P."/>
            <person name="Samans B."/>
            <person name="Grimm C."/>
            <person name="Basiewicz M."/>
            <person name="Murat C."/>
            <person name="Martin F."/>
            <person name="Kogel K.H."/>
        </authorList>
    </citation>
    <scope>NUCLEOTIDE SEQUENCE [LARGE SCALE GENOMIC DNA]</scope>
    <source>
        <strain evidence="1 2">DSM 11827</strain>
    </source>
</reference>
<dbReference type="InterPro" id="IPR011008">
    <property type="entry name" value="Dimeric_a/b-barrel"/>
</dbReference>